<dbReference type="EMBL" id="SFCA01000089">
    <property type="protein sequence ID" value="TRT56205.1"/>
    <property type="molecule type" value="Genomic_DNA"/>
</dbReference>
<gene>
    <name evidence="1" type="ORF">EWV85_08365</name>
</gene>
<evidence type="ECO:0000313" key="1">
    <source>
        <dbReference type="EMBL" id="TRT56205.1"/>
    </source>
</evidence>
<dbReference type="AlphaFoldDB" id="A0A551Y5G4"/>
<proteinExistence type="predicted"/>
<dbReference type="EC" id="2.1.1.-" evidence="1"/>
<dbReference type="GO" id="GO:0032259">
    <property type="term" value="P:methylation"/>
    <property type="evidence" value="ECO:0007669"/>
    <property type="project" value="UniProtKB-KW"/>
</dbReference>
<dbReference type="SUPFAM" id="SSF53335">
    <property type="entry name" value="S-adenosyl-L-methionine-dependent methyltransferases"/>
    <property type="match status" value="1"/>
</dbReference>
<sequence length="270" mass="31746">MLTYIKPIIKDFIPPIFFKAYQQIRCSHYGLFGNYPSWEAAMKDAVGYDSDVIINQVRDSLLKVKEGKAIGEKDSCLFEKIQYSWPVLAGLLRIASIKGNKLSVLDFGGSLGSYYYQLRHFLSDLDELRWSIVEQEKFVRCGQELFENNQLKFYYDIETCLIEENPDVILFSGVIQYLPYPYGFLENLVKYNFEYIIFDRTPFIEGGQERLTVQKVHPSIYEASMPAYFFNQDKFLSYLEKFYDLLVEFESQDRVNIPSQFKGFIFKKQQ</sequence>
<keyword evidence="1" id="KW-0489">Methyltransferase</keyword>
<keyword evidence="1" id="KW-0808">Transferase</keyword>
<accession>A0A551Y5G4</accession>
<comment type="caution">
    <text evidence="1">The sequence shown here is derived from an EMBL/GenBank/DDBJ whole genome shotgun (WGS) entry which is preliminary data.</text>
</comment>
<evidence type="ECO:0000313" key="2">
    <source>
        <dbReference type="Proteomes" id="UP000316443"/>
    </source>
</evidence>
<dbReference type="GO" id="GO:0008168">
    <property type="term" value="F:methyltransferase activity"/>
    <property type="evidence" value="ECO:0007669"/>
    <property type="project" value="UniProtKB-KW"/>
</dbReference>
<reference evidence="1 2" key="1">
    <citation type="submission" date="2019-01" db="EMBL/GenBank/DDBJ databases">
        <title>Coherence of Microcystis species and biogeography revealed through population genomics.</title>
        <authorList>
            <person name="Perez-Carrascal O.M."/>
            <person name="Terrat Y."/>
            <person name="Giani A."/>
            <person name="Fortin N."/>
            <person name="Tromas N."/>
            <person name="Shapiro B.J."/>
        </authorList>
    </citation>
    <scope>NUCLEOTIDE SEQUENCE [LARGE SCALE GENOMIC DNA]</scope>
    <source>
        <strain evidence="1">Ma_QC_C_20070703_M131</strain>
    </source>
</reference>
<dbReference type="InterPro" id="IPR027612">
    <property type="entry name" value="Put_MTase_LIC12133"/>
</dbReference>
<dbReference type="InterPro" id="IPR029063">
    <property type="entry name" value="SAM-dependent_MTases_sf"/>
</dbReference>
<name>A0A551Y5G4_MICAE</name>
<protein>
    <submittedName>
        <fullName evidence="1">Methyltransferase, TIGR04325 family</fullName>
        <ecNumber evidence="1">2.1.1.-</ecNumber>
    </submittedName>
</protein>
<organism evidence="1 2">
    <name type="scientific">Microcystis aeruginosa Ma_QC_C_20070703_M131</name>
    <dbReference type="NCBI Taxonomy" id="2486263"/>
    <lineage>
        <taxon>Bacteria</taxon>
        <taxon>Bacillati</taxon>
        <taxon>Cyanobacteriota</taxon>
        <taxon>Cyanophyceae</taxon>
        <taxon>Oscillatoriophycideae</taxon>
        <taxon>Chroococcales</taxon>
        <taxon>Microcystaceae</taxon>
        <taxon>Microcystis</taxon>
    </lineage>
</organism>
<dbReference type="Proteomes" id="UP000316443">
    <property type="component" value="Unassembled WGS sequence"/>
</dbReference>
<dbReference type="NCBIfam" id="TIGR04325">
    <property type="entry name" value="MTase_LIC12133"/>
    <property type="match status" value="1"/>
</dbReference>